<sequence>MLRPQRNPGSRVWTFRHPAALSPARPPRRDIEFVRRLSVASSTRTPSASVISTYRELASSLVQPNRTESSQNDSISYSPSGTATRNALDNTAEYRFSKSSWTQALSTLKTWGDEEDPEDTLSVLMDLGKVSLKDALRLSNIDDMGDGFIKTNEKDGGKVTWLMKAGLQEDGAVRYIIDRKNETSSRSRREVGTWSTFEFTLSPRSPRDVQFASLRERTNPADIECRCVRCKSSKIVDWLDLVAAQTKDLIVKEGAWFARVLWTSQEVVLCKKCWNKKHLGEEDEAAA</sequence>
<evidence type="ECO:0000313" key="2">
    <source>
        <dbReference type="Proteomes" id="UP001234202"/>
    </source>
</evidence>
<keyword evidence="2" id="KW-1185">Reference proteome</keyword>
<proteinExistence type="predicted"/>
<accession>A0ACC2XSL8</accession>
<name>A0ACC2XSL8_9TREE</name>
<reference evidence="1" key="1">
    <citation type="submission" date="2023-04" db="EMBL/GenBank/DDBJ databases">
        <title>Draft Genome sequencing of Naganishia species isolated from polar environments using Oxford Nanopore Technology.</title>
        <authorList>
            <person name="Leo P."/>
            <person name="Venkateswaran K."/>
        </authorList>
    </citation>
    <scope>NUCLEOTIDE SEQUENCE</scope>
    <source>
        <strain evidence="1">DBVPG 5303</strain>
    </source>
</reference>
<gene>
    <name evidence="1" type="ORF">QFC24_002268</name>
</gene>
<dbReference type="EMBL" id="JASBWV010000006">
    <property type="protein sequence ID" value="KAJ9125996.1"/>
    <property type="molecule type" value="Genomic_DNA"/>
</dbReference>
<comment type="caution">
    <text evidence="1">The sequence shown here is derived from an EMBL/GenBank/DDBJ whole genome shotgun (WGS) entry which is preliminary data.</text>
</comment>
<evidence type="ECO:0000313" key="1">
    <source>
        <dbReference type="EMBL" id="KAJ9125996.1"/>
    </source>
</evidence>
<organism evidence="1 2">
    <name type="scientific">Naganishia onofrii</name>
    <dbReference type="NCBI Taxonomy" id="1851511"/>
    <lineage>
        <taxon>Eukaryota</taxon>
        <taxon>Fungi</taxon>
        <taxon>Dikarya</taxon>
        <taxon>Basidiomycota</taxon>
        <taxon>Agaricomycotina</taxon>
        <taxon>Tremellomycetes</taxon>
        <taxon>Filobasidiales</taxon>
        <taxon>Filobasidiaceae</taxon>
        <taxon>Naganishia</taxon>
    </lineage>
</organism>
<dbReference type="Proteomes" id="UP001234202">
    <property type="component" value="Unassembled WGS sequence"/>
</dbReference>
<protein>
    <submittedName>
        <fullName evidence="1">Uncharacterized protein</fullName>
    </submittedName>
</protein>